<proteinExistence type="inferred from homology"/>
<organism evidence="9 10">
    <name type="scientific">Azospirillum humicireducens</name>
    <dbReference type="NCBI Taxonomy" id="1226968"/>
    <lineage>
        <taxon>Bacteria</taxon>
        <taxon>Pseudomonadati</taxon>
        <taxon>Pseudomonadota</taxon>
        <taxon>Alphaproteobacteria</taxon>
        <taxon>Rhodospirillales</taxon>
        <taxon>Azospirillaceae</taxon>
        <taxon>Azospirillum</taxon>
    </lineage>
</organism>
<name>A0A160JGN9_9PROT</name>
<dbReference type="STRING" id="1226968.A6A40_09690"/>
<keyword evidence="4 7" id="KW-0808">Transferase</keyword>
<dbReference type="AlphaFoldDB" id="A0A160JGN9"/>
<dbReference type="OrthoDB" id="9804407at2"/>
<accession>A0A160JGN9</accession>
<dbReference type="Pfam" id="PF00155">
    <property type="entry name" value="Aminotran_1_2"/>
    <property type="match status" value="1"/>
</dbReference>
<dbReference type="PANTHER" id="PTHR46383:SF2">
    <property type="entry name" value="AMINOTRANSFERASE"/>
    <property type="match status" value="1"/>
</dbReference>
<dbReference type="CDD" id="cd00609">
    <property type="entry name" value="AAT_like"/>
    <property type="match status" value="1"/>
</dbReference>
<evidence type="ECO:0000313" key="9">
    <source>
        <dbReference type="EMBL" id="ANC92148.1"/>
    </source>
</evidence>
<dbReference type="Proteomes" id="UP000077405">
    <property type="component" value="Chromosome"/>
</dbReference>
<keyword evidence="10" id="KW-1185">Reference proteome</keyword>
<evidence type="ECO:0000256" key="2">
    <source>
        <dbReference type="ARBA" id="ARBA00007441"/>
    </source>
</evidence>
<comment type="catalytic activity">
    <reaction evidence="6">
        <text>L-aspartate + 2-oxoglutarate = oxaloacetate + L-glutamate</text>
        <dbReference type="Rhea" id="RHEA:21824"/>
        <dbReference type="ChEBI" id="CHEBI:16452"/>
        <dbReference type="ChEBI" id="CHEBI:16810"/>
        <dbReference type="ChEBI" id="CHEBI:29985"/>
        <dbReference type="ChEBI" id="CHEBI:29991"/>
        <dbReference type="EC" id="2.6.1.1"/>
    </reaction>
</comment>
<dbReference type="InterPro" id="IPR050596">
    <property type="entry name" value="AspAT/PAT-like"/>
</dbReference>
<dbReference type="InterPro" id="IPR004839">
    <property type="entry name" value="Aminotransferase_I/II_large"/>
</dbReference>
<dbReference type="PROSITE" id="PS00105">
    <property type="entry name" value="AA_TRANSFER_CLASS_1"/>
    <property type="match status" value="1"/>
</dbReference>
<dbReference type="KEGG" id="ahu:A6A40_09690"/>
<evidence type="ECO:0000256" key="3">
    <source>
        <dbReference type="ARBA" id="ARBA00022576"/>
    </source>
</evidence>
<dbReference type="GO" id="GO:0004069">
    <property type="term" value="F:L-aspartate:2-oxoglutarate aminotransferase activity"/>
    <property type="evidence" value="ECO:0007669"/>
    <property type="project" value="UniProtKB-EC"/>
</dbReference>
<dbReference type="InterPro" id="IPR004838">
    <property type="entry name" value="NHTrfase_class1_PyrdxlP-BS"/>
</dbReference>
<dbReference type="EC" id="2.6.1.-" evidence="7"/>
<evidence type="ECO:0000256" key="4">
    <source>
        <dbReference type="ARBA" id="ARBA00022679"/>
    </source>
</evidence>
<dbReference type="SUPFAM" id="SSF53383">
    <property type="entry name" value="PLP-dependent transferases"/>
    <property type="match status" value="1"/>
</dbReference>
<dbReference type="EMBL" id="CP015285">
    <property type="protein sequence ID" value="ANC92148.1"/>
    <property type="molecule type" value="Genomic_DNA"/>
</dbReference>
<evidence type="ECO:0000256" key="6">
    <source>
        <dbReference type="ARBA" id="ARBA00049185"/>
    </source>
</evidence>
<evidence type="ECO:0000256" key="1">
    <source>
        <dbReference type="ARBA" id="ARBA00001933"/>
    </source>
</evidence>
<dbReference type="PRINTS" id="PR00753">
    <property type="entry name" value="ACCSYNTHASE"/>
</dbReference>
<dbReference type="PANTHER" id="PTHR46383">
    <property type="entry name" value="ASPARTATE AMINOTRANSFERASE"/>
    <property type="match status" value="1"/>
</dbReference>
<dbReference type="InterPro" id="IPR015424">
    <property type="entry name" value="PyrdxlP-dep_Trfase"/>
</dbReference>
<keyword evidence="5" id="KW-0663">Pyridoxal phosphate</keyword>
<comment type="similarity">
    <text evidence="2 7">Belongs to the class-I pyridoxal-phosphate-dependent aminotransferase family.</text>
</comment>
<dbReference type="GO" id="GO:0030170">
    <property type="term" value="F:pyridoxal phosphate binding"/>
    <property type="evidence" value="ECO:0007669"/>
    <property type="project" value="InterPro"/>
</dbReference>
<keyword evidence="3 7" id="KW-0032">Aminotransferase</keyword>
<dbReference type="InterPro" id="IPR015421">
    <property type="entry name" value="PyrdxlP-dep_Trfase_major"/>
</dbReference>
<comment type="cofactor">
    <cofactor evidence="1 7">
        <name>pyridoxal 5'-phosphate</name>
        <dbReference type="ChEBI" id="CHEBI:597326"/>
    </cofactor>
</comment>
<evidence type="ECO:0000313" key="10">
    <source>
        <dbReference type="Proteomes" id="UP000077405"/>
    </source>
</evidence>
<gene>
    <name evidence="9" type="ORF">A6A40_09690</name>
</gene>
<feature type="domain" description="Aminotransferase class I/classII large" evidence="8">
    <location>
        <begin position="35"/>
        <end position="380"/>
    </location>
</feature>
<evidence type="ECO:0000256" key="7">
    <source>
        <dbReference type="RuleBase" id="RU000481"/>
    </source>
</evidence>
<dbReference type="GO" id="GO:0006520">
    <property type="term" value="P:amino acid metabolic process"/>
    <property type="evidence" value="ECO:0007669"/>
    <property type="project" value="InterPro"/>
</dbReference>
<dbReference type="RefSeq" id="WP_063635209.1">
    <property type="nucleotide sequence ID" value="NZ_CP015285.1"/>
</dbReference>
<reference evidence="9 10" key="1">
    <citation type="journal article" date="2013" name="Int. J. Syst. Evol. Microbiol.">
        <title>Azospirillum humicireducens sp. nov., a nitrogen-fixing bacterium isolated from a microbial fuel cell.</title>
        <authorList>
            <person name="Zhou S."/>
            <person name="Han L."/>
            <person name="Wang Y."/>
            <person name="Yang G."/>
            <person name="Zhuang L."/>
            <person name="Hu P."/>
        </authorList>
    </citation>
    <scope>NUCLEOTIDE SEQUENCE [LARGE SCALE GENOMIC DNA]</scope>
    <source>
        <strain evidence="9 10">SgZ-5</strain>
    </source>
</reference>
<dbReference type="Gene3D" id="3.40.640.10">
    <property type="entry name" value="Type I PLP-dependent aspartate aminotransferase-like (Major domain)"/>
    <property type="match status" value="1"/>
</dbReference>
<protein>
    <recommendedName>
        <fullName evidence="7">Aminotransferase</fullName>
        <ecNumber evidence="7">2.6.1.-</ecNumber>
    </recommendedName>
</protein>
<sequence>MSKQPKVSKRGAIPPFFVMEVMRAAAEREASGLEVLHMEVGQPSTGAPKGVVQAAATAVVGSDPLGYTGALGIPPLRAAIAKWYKDRYAVDVPERRVVVTTGSSGAFQLGFLAAFDPGDRVAMASPSYPAYRHTLTAAGVIPVELPTGPEHRFQPTIELLEALEEPVQGLIVASPANPTGTMLSREELTALSDWCRAKGVRMVSDEIYHGLTYGTDAVTAAEVNDQALVVNSFSKYFSMTGWRLGWMIVPDDLLRSVECLAQNLFISAPTLSQVSAVAAFDCTEELDGHVARYARNRAVLLEELPKAGFTRMAPADGAFYIYADVSEMTDDSEALAKQILEETGIACTPGIDFDPARGRRFLRFSFAGAEETIAEAARRLIAWKAGK</sequence>
<evidence type="ECO:0000256" key="5">
    <source>
        <dbReference type="ARBA" id="ARBA00022898"/>
    </source>
</evidence>
<evidence type="ECO:0000259" key="8">
    <source>
        <dbReference type="Pfam" id="PF00155"/>
    </source>
</evidence>